<dbReference type="Pfam" id="PF01096">
    <property type="entry name" value="Zn_ribbon_TFIIS"/>
    <property type="match status" value="1"/>
</dbReference>
<dbReference type="OrthoDB" id="44867at2759"/>
<keyword evidence="3" id="KW-0862">Zinc</keyword>
<evidence type="ECO:0000313" key="11">
    <source>
        <dbReference type="Proteomes" id="UP000198406"/>
    </source>
</evidence>
<keyword evidence="2 5" id="KW-0863">Zinc-finger</keyword>
<dbReference type="InterPro" id="IPR035100">
    <property type="entry name" value="TF_IIS-typ"/>
</dbReference>
<dbReference type="SMART" id="SM00440">
    <property type="entry name" value="ZnF_C2C2"/>
    <property type="match status" value="1"/>
</dbReference>
<dbReference type="CDD" id="cd13749">
    <property type="entry name" value="Zn-ribbon_TFIIS"/>
    <property type="match status" value="1"/>
</dbReference>
<dbReference type="GO" id="GO:0006351">
    <property type="term" value="P:DNA-templated transcription"/>
    <property type="evidence" value="ECO:0007669"/>
    <property type="project" value="InterPro"/>
</dbReference>
<dbReference type="InterPro" id="IPR036575">
    <property type="entry name" value="TFIIS_cen_dom_sf"/>
</dbReference>
<dbReference type="GO" id="GO:0005634">
    <property type="term" value="C:nucleus"/>
    <property type="evidence" value="ECO:0007669"/>
    <property type="project" value="UniProtKB-SubCell"/>
</dbReference>
<dbReference type="InParanoid" id="A0A1Z5JAS7"/>
<comment type="caution">
    <text evidence="10">The sequence shown here is derived from an EMBL/GenBank/DDBJ whole genome shotgun (WGS) entry which is preliminary data.</text>
</comment>
<dbReference type="PIRSF" id="PIRSF006704">
    <property type="entry name" value="TF_IIS"/>
    <property type="match status" value="1"/>
</dbReference>
<dbReference type="PANTHER" id="PTHR11477:SF0">
    <property type="entry name" value="IP08861P-RELATED"/>
    <property type="match status" value="1"/>
</dbReference>
<keyword evidence="4 6" id="KW-0539">Nucleus</keyword>
<reference evidence="10 11" key="1">
    <citation type="journal article" date="2015" name="Plant Cell">
        <title>Oil accumulation by the oleaginous diatom Fistulifera solaris as revealed by the genome and transcriptome.</title>
        <authorList>
            <person name="Tanaka T."/>
            <person name="Maeda Y."/>
            <person name="Veluchamy A."/>
            <person name="Tanaka M."/>
            <person name="Abida H."/>
            <person name="Marechal E."/>
            <person name="Bowler C."/>
            <person name="Muto M."/>
            <person name="Sunaga Y."/>
            <person name="Tanaka M."/>
            <person name="Yoshino T."/>
            <person name="Taniguchi T."/>
            <person name="Fukuda Y."/>
            <person name="Nemoto M."/>
            <person name="Matsumoto M."/>
            <person name="Wong P.S."/>
            <person name="Aburatani S."/>
            <person name="Fujibuchi W."/>
        </authorList>
    </citation>
    <scope>NUCLEOTIDE SEQUENCE [LARGE SCALE GENOMIC DNA]</scope>
    <source>
        <strain evidence="10 11">JPCC DA0580</strain>
    </source>
</reference>
<gene>
    <name evidence="10" type="ORF">FisN_2Lh600</name>
</gene>
<dbReference type="InterPro" id="IPR035441">
    <property type="entry name" value="TFIIS/LEDGF_dom_sf"/>
</dbReference>
<dbReference type="PROSITE" id="PS51319">
    <property type="entry name" value="TFIIS_N"/>
    <property type="match status" value="1"/>
</dbReference>
<feature type="domain" description="TFIIS central" evidence="9">
    <location>
        <begin position="130"/>
        <end position="250"/>
    </location>
</feature>
<dbReference type="GO" id="GO:0003746">
    <property type="term" value="F:translation elongation factor activity"/>
    <property type="evidence" value="ECO:0007669"/>
    <property type="project" value="UniProtKB-KW"/>
</dbReference>
<evidence type="ECO:0000256" key="4">
    <source>
        <dbReference type="ARBA" id="ARBA00023242"/>
    </source>
</evidence>
<keyword evidence="10" id="KW-0251">Elongation factor</keyword>
<dbReference type="Proteomes" id="UP000198406">
    <property type="component" value="Unassembled WGS sequence"/>
</dbReference>
<keyword evidence="11" id="KW-1185">Reference proteome</keyword>
<dbReference type="Pfam" id="PF08711">
    <property type="entry name" value="Med26"/>
    <property type="match status" value="1"/>
</dbReference>
<dbReference type="InterPro" id="IPR001222">
    <property type="entry name" value="Znf_TFIIS"/>
</dbReference>
<dbReference type="Gene3D" id="2.20.25.10">
    <property type="match status" value="1"/>
</dbReference>
<feature type="domain" description="TFIIS-type" evidence="7">
    <location>
        <begin position="268"/>
        <end position="308"/>
    </location>
</feature>
<dbReference type="InterPro" id="IPR003618">
    <property type="entry name" value="TFIIS_cen_dom"/>
</dbReference>
<comment type="subcellular location">
    <subcellularLocation>
        <location evidence="6">Nucleus</location>
    </subcellularLocation>
</comment>
<dbReference type="PROSITE" id="PS51133">
    <property type="entry name" value="ZF_TFIIS_2"/>
    <property type="match status" value="1"/>
</dbReference>
<dbReference type="PROSITE" id="PS51321">
    <property type="entry name" value="TFIIS_CENTRAL"/>
    <property type="match status" value="1"/>
</dbReference>
<dbReference type="AlphaFoldDB" id="A0A1Z5JAS7"/>
<evidence type="ECO:0000256" key="1">
    <source>
        <dbReference type="ARBA" id="ARBA00022723"/>
    </source>
</evidence>
<dbReference type="PANTHER" id="PTHR11477">
    <property type="entry name" value="TRANSCRIPTION FACTOR S-II ZINC FINGER DOMAIN-CONTAINING PROTEIN"/>
    <property type="match status" value="1"/>
</dbReference>
<dbReference type="SMART" id="SM00510">
    <property type="entry name" value="TFS2M"/>
    <property type="match status" value="1"/>
</dbReference>
<dbReference type="Gene3D" id="1.20.930.10">
    <property type="entry name" value="Conserved domain common to transcription factors TFIIS, elongin A, CRSP70"/>
    <property type="match status" value="1"/>
</dbReference>
<dbReference type="GO" id="GO:0008270">
    <property type="term" value="F:zinc ion binding"/>
    <property type="evidence" value="ECO:0007669"/>
    <property type="project" value="UniProtKB-KW"/>
</dbReference>
<dbReference type="GO" id="GO:0003676">
    <property type="term" value="F:nucleic acid binding"/>
    <property type="evidence" value="ECO:0007669"/>
    <property type="project" value="InterPro"/>
</dbReference>
<proteinExistence type="predicted"/>
<keyword evidence="1" id="KW-0479">Metal-binding</keyword>
<name>A0A1Z5JAS7_FISSO</name>
<evidence type="ECO:0000259" key="8">
    <source>
        <dbReference type="PROSITE" id="PS51319"/>
    </source>
</evidence>
<keyword evidence="10" id="KW-0648">Protein biosynthesis</keyword>
<evidence type="ECO:0000256" key="6">
    <source>
        <dbReference type="PROSITE-ProRule" id="PRU00649"/>
    </source>
</evidence>
<dbReference type="Gene3D" id="1.10.472.30">
    <property type="entry name" value="Transcription elongation factor S-II, central domain"/>
    <property type="match status" value="1"/>
</dbReference>
<evidence type="ECO:0000256" key="2">
    <source>
        <dbReference type="ARBA" id="ARBA00022771"/>
    </source>
</evidence>
<evidence type="ECO:0000256" key="3">
    <source>
        <dbReference type="ARBA" id="ARBA00022833"/>
    </source>
</evidence>
<dbReference type="SUPFAM" id="SSF46942">
    <property type="entry name" value="Elongation factor TFIIS domain 2"/>
    <property type="match status" value="1"/>
</dbReference>
<organism evidence="10 11">
    <name type="scientific">Fistulifera solaris</name>
    <name type="common">Oleaginous diatom</name>
    <dbReference type="NCBI Taxonomy" id="1519565"/>
    <lineage>
        <taxon>Eukaryota</taxon>
        <taxon>Sar</taxon>
        <taxon>Stramenopiles</taxon>
        <taxon>Ochrophyta</taxon>
        <taxon>Bacillariophyta</taxon>
        <taxon>Bacillariophyceae</taxon>
        <taxon>Bacillariophycidae</taxon>
        <taxon>Naviculales</taxon>
        <taxon>Naviculaceae</taxon>
        <taxon>Fistulifera</taxon>
    </lineage>
</organism>
<dbReference type="Pfam" id="PF07500">
    <property type="entry name" value="TFIIS_M"/>
    <property type="match status" value="1"/>
</dbReference>
<evidence type="ECO:0000259" key="7">
    <source>
        <dbReference type="PROSITE" id="PS51133"/>
    </source>
</evidence>
<dbReference type="EMBL" id="BDSP01000035">
    <property type="protein sequence ID" value="GAX11069.1"/>
    <property type="molecule type" value="Genomic_DNA"/>
</dbReference>
<dbReference type="SUPFAM" id="SSF47676">
    <property type="entry name" value="Conserved domain common to transcription factors TFIIS, elongin A, CRSP70"/>
    <property type="match status" value="1"/>
</dbReference>
<dbReference type="SUPFAM" id="SSF57783">
    <property type="entry name" value="Zinc beta-ribbon"/>
    <property type="match status" value="1"/>
</dbReference>
<dbReference type="InterPro" id="IPR017923">
    <property type="entry name" value="TFIIS_N"/>
</dbReference>
<feature type="domain" description="TFIIS N-terminal" evidence="8">
    <location>
        <begin position="8"/>
        <end position="87"/>
    </location>
</feature>
<evidence type="ECO:0000313" key="10">
    <source>
        <dbReference type="EMBL" id="GAX11069.1"/>
    </source>
</evidence>
<evidence type="ECO:0000259" key="9">
    <source>
        <dbReference type="PROSITE" id="PS51321"/>
    </source>
</evidence>
<sequence>MSDLSTVQLLKQRLQKVVDQKKDEWEDDAIVDSCKDCLDRLDGVDMTLALLTDTLIGASVAKFKNHPQLGDTAKKLIAKWKILAKKLEATQPAATKAKVNGKAIRRESTNSLTDAATKEITEKLSDLPPHRQSICQKLFELLELAKSHLDEMSVEAIREAIAHTAVDVEAAIHDNNDKDRKAYSDKARSIAFNLKKNQQLAVDLIFGSTSPDELAHMSPEQLASADQRQAREEQAKKLTDSRRLDWEVANEAKINEMCGIKGDLLKASLFTCGRCKSTKTTSTQKQTRSADEPMTVFVLCMNCGNRWKC</sequence>
<protein>
    <submittedName>
        <fullName evidence="10">Transcription elongation factor S-II</fullName>
    </submittedName>
</protein>
<evidence type="ECO:0000256" key="5">
    <source>
        <dbReference type="PROSITE-ProRule" id="PRU00472"/>
    </source>
</evidence>
<accession>A0A1Z5JAS7</accession>